<comment type="caution">
    <text evidence="9">The sequence shown here is derived from an EMBL/GenBank/DDBJ whole genome shotgun (WGS) entry which is preliminary data.</text>
</comment>
<accession>A0A4V6MXB1</accession>
<evidence type="ECO:0000256" key="3">
    <source>
        <dbReference type="ARBA" id="ARBA00022801"/>
    </source>
</evidence>
<evidence type="ECO:0000256" key="4">
    <source>
        <dbReference type="ARBA" id="ARBA00022833"/>
    </source>
</evidence>
<keyword evidence="10" id="KW-1185">Reference proteome</keyword>
<proteinExistence type="inferred from homology"/>
<keyword evidence="5" id="KW-0482">Metalloprotease</keyword>
<dbReference type="AlphaFoldDB" id="A0A4V6MXB1"/>
<protein>
    <submittedName>
        <fullName evidence="9">Insulinase family protein</fullName>
    </submittedName>
</protein>
<dbReference type="Gene3D" id="3.30.830.10">
    <property type="entry name" value="Metalloenzyme, LuxS/M16 peptidase-like"/>
    <property type="match status" value="4"/>
</dbReference>
<dbReference type="Pfam" id="PF05193">
    <property type="entry name" value="Peptidase_M16_C"/>
    <property type="match status" value="1"/>
</dbReference>
<dbReference type="InterPro" id="IPR007863">
    <property type="entry name" value="Peptidase_M16_C"/>
</dbReference>
<dbReference type="RefSeq" id="WP_131184147.1">
    <property type="nucleotide sequence ID" value="NZ_QJUO01000010.1"/>
</dbReference>
<evidence type="ECO:0000256" key="2">
    <source>
        <dbReference type="ARBA" id="ARBA00022670"/>
    </source>
</evidence>
<dbReference type="GO" id="GO:0006508">
    <property type="term" value="P:proteolysis"/>
    <property type="evidence" value="ECO:0007669"/>
    <property type="project" value="UniProtKB-KW"/>
</dbReference>
<dbReference type="EMBL" id="QJUP01000014">
    <property type="protein sequence ID" value="TBU96024.1"/>
    <property type="molecule type" value="Genomic_DNA"/>
</dbReference>
<keyword evidence="4" id="KW-0862">Zinc</keyword>
<dbReference type="SUPFAM" id="SSF63411">
    <property type="entry name" value="LuxS/MPP-like metallohydrolase"/>
    <property type="match status" value="4"/>
</dbReference>
<dbReference type="InterPro" id="IPR011765">
    <property type="entry name" value="Pept_M16_N"/>
</dbReference>
<organism evidence="9 10">
    <name type="scientific">Stutzerimonas kirkiae</name>
    <dbReference type="NCBI Taxonomy" id="2211392"/>
    <lineage>
        <taxon>Bacteria</taxon>
        <taxon>Pseudomonadati</taxon>
        <taxon>Pseudomonadota</taxon>
        <taxon>Gammaproteobacteria</taxon>
        <taxon>Pseudomonadales</taxon>
        <taxon>Pseudomonadaceae</taxon>
        <taxon>Stutzerimonas</taxon>
    </lineage>
</organism>
<evidence type="ECO:0000256" key="1">
    <source>
        <dbReference type="ARBA" id="ARBA00007261"/>
    </source>
</evidence>
<sequence>MPIYVLLLLSTLLGACTHISPSSEWDPAIIRGQLSNGLEYRLVNPGTPKDASNERLDIRLTVQAGSLDEEDRQVGVAHLLEHLNFYNQGELPARLRDYLQQHHWQQGLHYNAVTNYERTQYLLSPPRGVQELERALQALATLAFAADFTATDLEAERPIVIEEWRGGLGVAQRMNDQRTAAQRHDSRYPARATIGNREAILGARLEALRDYQERWYRPNNMTLSAVGDIDPERFRHLLERYFASALPAPLSERGYRELTLAPRLHIVRVQDAESGSNQLALMFRGHEAASRAPGLAGLRERLIDRMTLDAATRQLRRQAPQDGVSAFAVRKNQIGRYSSVLAIAATPDGRRHDDALSVLLKEIERLRQRGIQHADGERARQALRETAQGMLDNAQPYSFEQWVTRLNDATLREGIVQSRTQIAQSTLRQLDGITLDELNQRLRHWLSSPDQILQYSAPGLSPLTLASNERFNGLRTHWQGQRLEPPQPLQDTPSVDPVDAPSAGRPGHIVQRKTFPAQQVEQWQLDNGDRLVWLKPGFPLQRAYLQAETGAGELGPAETGWRQQMASQLLSRSAPFAWSLEQRRQWQSSHGLNLSLEHNLQRLEFHANAPSAELGALLALYRGLHTAPGLDEAMFDASRLELQQRLESVRHDLQLRQNASQQALLNPHATWQMPTQGELQALSIQDIRRDWQRLARHPVTYYLLADIPRERLESLVREELAAIPRAPARPGVDMASGRQAAGMRSATLRIAREPRATLNANSYSELPWSPEDAAAIRLLTPMANRALKQALRSEASGVYRLVFDSSLNQDSNRVESRLTFSSAPARVEELWRLALKTLRDLPRQLSPEESRQALQALANSEQERLTDPGTQLQRLVLGYRAWGTPDYLSRQAQLVTAIDHRRLQRLAGRLFDERNSTRLLLLPGPPEATVTSRAPH</sequence>
<feature type="domain" description="Peptidase M16 C-terminal" evidence="8">
    <location>
        <begin position="205"/>
        <end position="383"/>
    </location>
</feature>
<dbReference type="PANTHER" id="PTHR43690">
    <property type="entry name" value="NARDILYSIN"/>
    <property type="match status" value="1"/>
</dbReference>
<evidence type="ECO:0000256" key="5">
    <source>
        <dbReference type="ARBA" id="ARBA00023049"/>
    </source>
</evidence>
<dbReference type="PANTHER" id="PTHR43690:SF17">
    <property type="entry name" value="PROTEIN YHJJ"/>
    <property type="match status" value="1"/>
</dbReference>
<dbReference type="Proteomes" id="UP000292639">
    <property type="component" value="Unassembled WGS sequence"/>
</dbReference>
<comment type="similarity">
    <text evidence="1">Belongs to the peptidase M16 family.</text>
</comment>
<keyword evidence="2" id="KW-0645">Protease</keyword>
<evidence type="ECO:0000256" key="6">
    <source>
        <dbReference type="SAM" id="MobiDB-lite"/>
    </source>
</evidence>
<gene>
    <name evidence="9" type="ORF">DNJ96_11285</name>
</gene>
<evidence type="ECO:0000313" key="9">
    <source>
        <dbReference type="EMBL" id="TBU96024.1"/>
    </source>
</evidence>
<evidence type="ECO:0000313" key="10">
    <source>
        <dbReference type="Proteomes" id="UP000292639"/>
    </source>
</evidence>
<feature type="region of interest" description="Disordered" evidence="6">
    <location>
        <begin position="481"/>
        <end position="502"/>
    </location>
</feature>
<evidence type="ECO:0000259" key="8">
    <source>
        <dbReference type="Pfam" id="PF05193"/>
    </source>
</evidence>
<dbReference type="GO" id="GO:0008237">
    <property type="term" value="F:metallopeptidase activity"/>
    <property type="evidence" value="ECO:0007669"/>
    <property type="project" value="UniProtKB-KW"/>
</dbReference>
<feature type="domain" description="Peptidase M16 N-terminal" evidence="7">
    <location>
        <begin position="49"/>
        <end position="163"/>
    </location>
</feature>
<evidence type="ECO:0000259" key="7">
    <source>
        <dbReference type="Pfam" id="PF00675"/>
    </source>
</evidence>
<dbReference type="GO" id="GO:0046872">
    <property type="term" value="F:metal ion binding"/>
    <property type="evidence" value="ECO:0007669"/>
    <property type="project" value="InterPro"/>
</dbReference>
<keyword evidence="3" id="KW-0378">Hydrolase</keyword>
<name>A0A4V6MXB1_9GAMM</name>
<dbReference type="InterPro" id="IPR050626">
    <property type="entry name" value="Peptidase_M16"/>
</dbReference>
<reference evidence="9 10" key="1">
    <citation type="submission" date="2018-06" db="EMBL/GenBank/DDBJ databases">
        <title>Three novel Pseudomonas species isolated from symptomatic oak.</title>
        <authorList>
            <person name="Bueno-Gonzalez V."/>
            <person name="Brady C."/>
        </authorList>
    </citation>
    <scope>NUCLEOTIDE SEQUENCE [LARGE SCALE GENOMIC DNA]</scope>
    <source>
        <strain evidence="9 10">P17C</strain>
    </source>
</reference>
<dbReference type="Pfam" id="PF00675">
    <property type="entry name" value="Peptidase_M16"/>
    <property type="match status" value="1"/>
</dbReference>
<dbReference type="InterPro" id="IPR011249">
    <property type="entry name" value="Metalloenz_LuxS/M16"/>
</dbReference>